<keyword evidence="3" id="KW-1185">Reference proteome</keyword>
<comment type="caution">
    <text evidence="2">The sequence shown here is derived from an EMBL/GenBank/DDBJ whole genome shotgun (WGS) entry which is preliminary data.</text>
</comment>
<evidence type="ECO:0000256" key="1">
    <source>
        <dbReference type="SAM" id="MobiDB-lite"/>
    </source>
</evidence>
<organism evidence="2 3">
    <name type="scientific">Micromonospora rosaria</name>
    <dbReference type="NCBI Taxonomy" id="47874"/>
    <lineage>
        <taxon>Bacteria</taxon>
        <taxon>Bacillati</taxon>
        <taxon>Actinomycetota</taxon>
        <taxon>Actinomycetes</taxon>
        <taxon>Micromonosporales</taxon>
        <taxon>Micromonosporaceae</taxon>
        <taxon>Micromonospora</taxon>
    </lineage>
</organism>
<sequence length="201" mass="21929">MVVADDGCPSGQPVVPRGPSADPPDGGRDTVILVRSRPVLEAAVYPHQAVAKAPTPWQQEFAPAFAWLAEHDPAYFTQLTWAQVRQQETVLAMLHGWLAERDAHAPADVAQIRESLVVITLAQEHHAGRIDRDQLIGTMVDLVRPPWADRPLALAFAEVDRALGDEVGQISDVYELAGWLSQVFDRDTGLVCAQWTIAATG</sequence>
<proteinExistence type="predicted"/>
<dbReference type="EMBL" id="LRQV01000067">
    <property type="protein sequence ID" value="KXK60550.1"/>
    <property type="molecule type" value="Genomic_DNA"/>
</dbReference>
<feature type="region of interest" description="Disordered" evidence="1">
    <location>
        <begin position="1"/>
        <end position="28"/>
    </location>
</feature>
<name>A0A136PPZ3_9ACTN</name>
<reference evidence="2 3" key="1">
    <citation type="submission" date="2016-01" db="EMBL/GenBank/DDBJ databases">
        <title>Whole genome sequence and analysis of Micromonospora rosaria DSM 803, which can produce antibacterial substance rosamicin.</title>
        <authorList>
            <person name="Yang H."/>
            <person name="He X."/>
            <person name="Zhu D."/>
        </authorList>
    </citation>
    <scope>NUCLEOTIDE SEQUENCE [LARGE SCALE GENOMIC DNA]</scope>
    <source>
        <strain evidence="2 3">DSM 803</strain>
    </source>
</reference>
<dbReference type="Proteomes" id="UP000070620">
    <property type="component" value="Unassembled WGS sequence"/>
</dbReference>
<gene>
    <name evidence="2" type="ORF">AWW66_18340</name>
</gene>
<protein>
    <submittedName>
        <fullName evidence="2">Uncharacterized protein</fullName>
    </submittedName>
</protein>
<dbReference type="AlphaFoldDB" id="A0A136PPZ3"/>
<evidence type="ECO:0000313" key="2">
    <source>
        <dbReference type="EMBL" id="KXK60550.1"/>
    </source>
</evidence>
<evidence type="ECO:0000313" key="3">
    <source>
        <dbReference type="Proteomes" id="UP000070620"/>
    </source>
</evidence>
<accession>A0A136PPZ3</accession>